<name>A0A5B7EE02_PORTR</name>
<gene>
    <name evidence="2" type="ORF">E2C01_025842</name>
</gene>
<keyword evidence="3" id="KW-1185">Reference proteome</keyword>
<protein>
    <submittedName>
        <fullName evidence="2">Uncharacterized protein</fullName>
    </submittedName>
</protein>
<organism evidence="2 3">
    <name type="scientific">Portunus trituberculatus</name>
    <name type="common">Swimming crab</name>
    <name type="synonym">Neptunus trituberculatus</name>
    <dbReference type="NCBI Taxonomy" id="210409"/>
    <lineage>
        <taxon>Eukaryota</taxon>
        <taxon>Metazoa</taxon>
        <taxon>Ecdysozoa</taxon>
        <taxon>Arthropoda</taxon>
        <taxon>Crustacea</taxon>
        <taxon>Multicrustacea</taxon>
        <taxon>Malacostraca</taxon>
        <taxon>Eumalacostraca</taxon>
        <taxon>Eucarida</taxon>
        <taxon>Decapoda</taxon>
        <taxon>Pleocyemata</taxon>
        <taxon>Brachyura</taxon>
        <taxon>Eubrachyura</taxon>
        <taxon>Portunoidea</taxon>
        <taxon>Portunidae</taxon>
        <taxon>Portuninae</taxon>
        <taxon>Portunus</taxon>
    </lineage>
</organism>
<dbReference type="Proteomes" id="UP000324222">
    <property type="component" value="Unassembled WGS sequence"/>
</dbReference>
<dbReference type="EMBL" id="VSRR010002646">
    <property type="protein sequence ID" value="MPC32530.1"/>
    <property type="molecule type" value="Genomic_DNA"/>
</dbReference>
<evidence type="ECO:0000256" key="1">
    <source>
        <dbReference type="SAM" id="MobiDB-lite"/>
    </source>
</evidence>
<comment type="caution">
    <text evidence="2">The sequence shown here is derived from an EMBL/GenBank/DDBJ whole genome shotgun (WGS) entry which is preliminary data.</text>
</comment>
<proteinExistence type="predicted"/>
<evidence type="ECO:0000313" key="2">
    <source>
        <dbReference type="EMBL" id="MPC32530.1"/>
    </source>
</evidence>
<dbReference type="AlphaFoldDB" id="A0A5B7EE02"/>
<sequence>MTVDVNKTVCSLISTDGWAQEKSPTPGGRKGAAGQLASSTSWQMRGLMVSTIWVMCELMGTEPEGRTNTLAPVTASSAPSGIFRFFPGGSPSWLTKGIHNNQQ</sequence>
<feature type="region of interest" description="Disordered" evidence="1">
    <location>
        <begin position="16"/>
        <end position="37"/>
    </location>
</feature>
<reference evidence="2 3" key="1">
    <citation type="submission" date="2019-05" db="EMBL/GenBank/DDBJ databases">
        <title>Another draft genome of Portunus trituberculatus and its Hox gene families provides insights of decapod evolution.</title>
        <authorList>
            <person name="Jeong J.-H."/>
            <person name="Song I."/>
            <person name="Kim S."/>
            <person name="Choi T."/>
            <person name="Kim D."/>
            <person name="Ryu S."/>
            <person name="Kim W."/>
        </authorList>
    </citation>
    <scope>NUCLEOTIDE SEQUENCE [LARGE SCALE GENOMIC DNA]</scope>
    <source>
        <tissue evidence="2">Muscle</tissue>
    </source>
</reference>
<evidence type="ECO:0000313" key="3">
    <source>
        <dbReference type="Proteomes" id="UP000324222"/>
    </source>
</evidence>
<accession>A0A5B7EE02</accession>